<evidence type="ECO:0000259" key="6">
    <source>
        <dbReference type="Pfam" id="PF02362"/>
    </source>
</evidence>
<dbReference type="GO" id="GO:0003677">
    <property type="term" value="F:DNA binding"/>
    <property type="evidence" value="ECO:0007669"/>
    <property type="project" value="UniProtKB-KW"/>
</dbReference>
<dbReference type="Pfam" id="PF02362">
    <property type="entry name" value="B3"/>
    <property type="match status" value="1"/>
</dbReference>
<keyword evidence="3" id="KW-0238">DNA-binding</keyword>
<dbReference type="SUPFAM" id="SSF101936">
    <property type="entry name" value="DNA-binding pseudobarrel domain"/>
    <property type="match status" value="1"/>
</dbReference>
<name>A0AA88VZS8_9ASTE</name>
<dbReference type="EMBL" id="JAVXUP010001010">
    <property type="protein sequence ID" value="KAK3017335.1"/>
    <property type="molecule type" value="Genomic_DNA"/>
</dbReference>
<sequence>MILMYEERSSWPTTLWCKGKHSMIGRGCHEFFKANGITVGDAFKLELIANGKKPIMNFYHRPGELLIPMPFQNSFRSTVFVAIMPELFIEPTSPLSESASVVGAGLAIPAAQSGFMAMAEVFKNAT</sequence>
<dbReference type="Proteomes" id="UP001188597">
    <property type="component" value="Unassembled WGS sequence"/>
</dbReference>
<dbReference type="InterPro" id="IPR003340">
    <property type="entry name" value="B3_DNA-bd"/>
</dbReference>
<evidence type="ECO:0000256" key="5">
    <source>
        <dbReference type="ARBA" id="ARBA00023242"/>
    </source>
</evidence>
<comment type="subcellular location">
    <subcellularLocation>
        <location evidence="1">Nucleus</location>
    </subcellularLocation>
</comment>
<evidence type="ECO:0000256" key="2">
    <source>
        <dbReference type="ARBA" id="ARBA00023015"/>
    </source>
</evidence>
<feature type="domain" description="TF-B3" evidence="6">
    <location>
        <begin position="1"/>
        <end position="58"/>
    </location>
</feature>
<proteinExistence type="predicted"/>
<organism evidence="7 8">
    <name type="scientific">Escallonia herrerae</name>
    <dbReference type="NCBI Taxonomy" id="1293975"/>
    <lineage>
        <taxon>Eukaryota</taxon>
        <taxon>Viridiplantae</taxon>
        <taxon>Streptophyta</taxon>
        <taxon>Embryophyta</taxon>
        <taxon>Tracheophyta</taxon>
        <taxon>Spermatophyta</taxon>
        <taxon>Magnoliopsida</taxon>
        <taxon>eudicotyledons</taxon>
        <taxon>Gunneridae</taxon>
        <taxon>Pentapetalae</taxon>
        <taxon>asterids</taxon>
        <taxon>campanulids</taxon>
        <taxon>Escalloniales</taxon>
        <taxon>Escalloniaceae</taxon>
        <taxon>Escallonia</taxon>
    </lineage>
</organism>
<keyword evidence="8" id="KW-1185">Reference proteome</keyword>
<keyword evidence="2" id="KW-0805">Transcription regulation</keyword>
<dbReference type="Gene3D" id="2.40.330.10">
    <property type="entry name" value="DNA-binding pseudobarrel domain"/>
    <property type="match status" value="1"/>
</dbReference>
<gene>
    <name evidence="7" type="ORF">RJ639_005488</name>
</gene>
<reference evidence="7" key="1">
    <citation type="submission" date="2022-12" db="EMBL/GenBank/DDBJ databases">
        <title>Draft genome assemblies for two species of Escallonia (Escalloniales).</title>
        <authorList>
            <person name="Chanderbali A."/>
            <person name="Dervinis C."/>
            <person name="Anghel I."/>
            <person name="Soltis D."/>
            <person name="Soltis P."/>
            <person name="Zapata F."/>
        </authorList>
    </citation>
    <scope>NUCLEOTIDE SEQUENCE</scope>
    <source>
        <strain evidence="7">UCBG64.0493</strain>
        <tissue evidence="7">Leaf</tissue>
    </source>
</reference>
<keyword evidence="4" id="KW-0804">Transcription</keyword>
<evidence type="ECO:0000256" key="1">
    <source>
        <dbReference type="ARBA" id="ARBA00004123"/>
    </source>
</evidence>
<accession>A0AA88VZS8</accession>
<evidence type="ECO:0000256" key="3">
    <source>
        <dbReference type="ARBA" id="ARBA00023125"/>
    </source>
</evidence>
<dbReference type="GO" id="GO:0005634">
    <property type="term" value="C:nucleus"/>
    <property type="evidence" value="ECO:0007669"/>
    <property type="project" value="UniProtKB-SubCell"/>
</dbReference>
<protein>
    <recommendedName>
        <fullName evidence="6">TF-B3 domain-containing protein</fullName>
    </recommendedName>
</protein>
<keyword evidence="5" id="KW-0539">Nucleus</keyword>
<evidence type="ECO:0000313" key="8">
    <source>
        <dbReference type="Proteomes" id="UP001188597"/>
    </source>
</evidence>
<evidence type="ECO:0000313" key="7">
    <source>
        <dbReference type="EMBL" id="KAK3017335.1"/>
    </source>
</evidence>
<evidence type="ECO:0000256" key="4">
    <source>
        <dbReference type="ARBA" id="ARBA00023163"/>
    </source>
</evidence>
<comment type="caution">
    <text evidence="7">The sequence shown here is derived from an EMBL/GenBank/DDBJ whole genome shotgun (WGS) entry which is preliminary data.</text>
</comment>
<dbReference type="InterPro" id="IPR015300">
    <property type="entry name" value="DNA-bd_pseudobarrel_sf"/>
</dbReference>
<dbReference type="AlphaFoldDB" id="A0AA88VZS8"/>